<dbReference type="KEGG" id="kdj:28970056"/>
<dbReference type="GeneID" id="28970056"/>
<dbReference type="Gene3D" id="3.40.50.720">
    <property type="entry name" value="NAD(P)-binding Rossmann-like Domain"/>
    <property type="match status" value="1"/>
</dbReference>
<evidence type="ECO:0000313" key="4">
    <source>
        <dbReference type="Proteomes" id="UP000078595"/>
    </source>
</evidence>
<dbReference type="GO" id="GO:0005737">
    <property type="term" value="C:cytoplasm"/>
    <property type="evidence" value="ECO:0007669"/>
    <property type="project" value="TreeGrafter"/>
</dbReference>
<name>A0A1A5ZYB1_9TREE</name>
<dbReference type="AlphaFoldDB" id="A0A1A5ZYB1"/>
<dbReference type="PRINTS" id="PR00081">
    <property type="entry name" value="GDHRDH"/>
</dbReference>
<dbReference type="Pfam" id="PF00106">
    <property type="entry name" value="adh_short"/>
    <property type="match status" value="2"/>
</dbReference>
<protein>
    <recommendedName>
        <fullName evidence="5">Short-chain dehydrogenase</fullName>
    </recommendedName>
</protein>
<proteinExistence type="inferred from homology"/>
<sequence length="276" mass="29573">MSSSSDNLVILITGGNTGIGYATTQAILSSPSKPSTIIITSRSLERSAKAADNLQADQSLGSAFAGGSKVVPKELDIDSDESISKLHDEVKKEFGKVDVLINNAGVNLDFEVAKGNLTVRQGFINAFSTNVVNTHIFTETFADLLLQSETRRLIFLSSGIGSLGDHSNPHVPVNHSPPAGWPKKPIFNSTTYRTSKTAMNMMILEWARTLKNDNVKVHLIDPGFLATGLGGIDQAVLKEKGAQDPSVGGKFIKSVIDGARDEDVEKLISQEGIVPW</sequence>
<comment type="similarity">
    <text evidence="1">Belongs to the short-chain dehydrogenases/reductases (SDR) family.</text>
</comment>
<reference evidence="3" key="3">
    <citation type="submission" date="2024-02" db="EMBL/GenBank/DDBJ databases">
        <title>Comparative genomics of Cryptococcus and Kwoniella reveals pathogenesis evolution and contrasting modes of karyotype evolution via chromosome fusion or intercentromeric recombination.</title>
        <authorList>
            <person name="Coelho M.A."/>
            <person name="David-Palma M."/>
            <person name="Shea T."/>
            <person name="Bowers K."/>
            <person name="McGinley-Smith S."/>
            <person name="Mohammad A.W."/>
            <person name="Gnirke A."/>
            <person name="Yurkov A.M."/>
            <person name="Nowrousian M."/>
            <person name="Sun S."/>
            <person name="Cuomo C.A."/>
            <person name="Heitman J."/>
        </authorList>
    </citation>
    <scope>NUCLEOTIDE SEQUENCE</scope>
    <source>
        <strain evidence="3">CBS 10117</strain>
    </source>
</reference>
<accession>A0A1A5ZYB1</accession>
<dbReference type="InterPro" id="IPR036291">
    <property type="entry name" value="NAD(P)-bd_dom_sf"/>
</dbReference>
<organism evidence="2">
    <name type="scientific">Kwoniella dejecticola CBS 10117</name>
    <dbReference type="NCBI Taxonomy" id="1296121"/>
    <lineage>
        <taxon>Eukaryota</taxon>
        <taxon>Fungi</taxon>
        <taxon>Dikarya</taxon>
        <taxon>Basidiomycota</taxon>
        <taxon>Agaricomycotina</taxon>
        <taxon>Tremellomycetes</taxon>
        <taxon>Tremellales</taxon>
        <taxon>Cryptococcaceae</taxon>
        <taxon>Kwoniella</taxon>
    </lineage>
</organism>
<dbReference type="OrthoDB" id="1933717at2759"/>
<dbReference type="InterPro" id="IPR002347">
    <property type="entry name" value="SDR_fam"/>
</dbReference>
<dbReference type="RefSeq" id="XP_018260642.1">
    <property type="nucleotide sequence ID" value="XM_018409639.1"/>
</dbReference>
<dbReference type="EMBL" id="KI894034">
    <property type="protein sequence ID" value="OBR82800.1"/>
    <property type="molecule type" value="Genomic_DNA"/>
</dbReference>
<keyword evidence="4" id="KW-1185">Reference proteome</keyword>
<reference evidence="3" key="2">
    <citation type="submission" date="2013-07" db="EMBL/GenBank/DDBJ databases">
        <authorList>
            <consortium name="The Broad Institute Genome Sequencing Platform"/>
            <person name="Cuomo C."/>
            <person name="Litvintseva A."/>
            <person name="Chen Y."/>
            <person name="Heitman J."/>
            <person name="Sun S."/>
            <person name="Springer D."/>
            <person name="Dromer F."/>
            <person name="Young S.K."/>
            <person name="Zeng Q."/>
            <person name="Gargeya S."/>
            <person name="Fitzgerald M."/>
            <person name="Abouelleil A."/>
            <person name="Alvarado L."/>
            <person name="Berlin A.M."/>
            <person name="Chapman S.B."/>
            <person name="Dewar J."/>
            <person name="Goldberg J."/>
            <person name="Griggs A."/>
            <person name="Gujja S."/>
            <person name="Hansen M."/>
            <person name="Howarth C."/>
            <person name="Imamovic A."/>
            <person name="Larimer J."/>
            <person name="McCowan C."/>
            <person name="Murphy C."/>
            <person name="Pearson M."/>
            <person name="Priest M."/>
            <person name="Roberts A."/>
            <person name="Saif S."/>
            <person name="Shea T."/>
            <person name="Sykes S."/>
            <person name="Wortman J."/>
            <person name="Nusbaum C."/>
            <person name="Birren B."/>
        </authorList>
    </citation>
    <scope>NUCLEOTIDE SEQUENCE</scope>
    <source>
        <strain evidence="3">CBS 10117</strain>
    </source>
</reference>
<dbReference type="PANTHER" id="PTHR43544:SF32">
    <property type="entry name" value="CHAIN DEHYDROGENASE, PUTATIVE (AFU_ORTHOLOGUE AFUA_5G01530)-RELATED"/>
    <property type="match status" value="1"/>
</dbReference>
<evidence type="ECO:0000256" key="1">
    <source>
        <dbReference type="ARBA" id="ARBA00006484"/>
    </source>
</evidence>
<dbReference type="EMBL" id="CP144538">
    <property type="protein sequence ID" value="WWC64346.1"/>
    <property type="molecule type" value="Genomic_DNA"/>
</dbReference>
<dbReference type="PANTHER" id="PTHR43544">
    <property type="entry name" value="SHORT-CHAIN DEHYDROGENASE/REDUCTASE"/>
    <property type="match status" value="1"/>
</dbReference>
<dbReference type="GO" id="GO:0019748">
    <property type="term" value="P:secondary metabolic process"/>
    <property type="evidence" value="ECO:0007669"/>
    <property type="project" value="TreeGrafter"/>
</dbReference>
<dbReference type="Proteomes" id="UP000078595">
    <property type="component" value="Chromosome 9"/>
</dbReference>
<dbReference type="STRING" id="1296121.A0A1A5ZYB1"/>
<evidence type="ECO:0000313" key="2">
    <source>
        <dbReference type="EMBL" id="OBR82800.1"/>
    </source>
</evidence>
<dbReference type="GO" id="GO:0016491">
    <property type="term" value="F:oxidoreductase activity"/>
    <property type="evidence" value="ECO:0007669"/>
    <property type="project" value="TreeGrafter"/>
</dbReference>
<gene>
    <name evidence="2" type="ORF">I303_06357</name>
    <name evidence="3" type="ORF">I303_106956</name>
</gene>
<evidence type="ECO:0008006" key="5">
    <source>
        <dbReference type="Google" id="ProtNLM"/>
    </source>
</evidence>
<reference evidence="2" key="1">
    <citation type="submission" date="2013-07" db="EMBL/GenBank/DDBJ databases">
        <title>The Genome Sequence of Cryptococcus dejecticola CBS10117.</title>
        <authorList>
            <consortium name="The Broad Institute Genome Sequencing Platform"/>
            <person name="Cuomo C."/>
            <person name="Litvintseva A."/>
            <person name="Chen Y."/>
            <person name="Heitman J."/>
            <person name="Sun S."/>
            <person name="Springer D."/>
            <person name="Dromer F."/>
            <person name="Young S.K."/>
            <person name="Zeng Q."/>
            <person name="Gargeya S."/>
            <person name="Fitzgerald M."/>
            <person name="Abouelleil A."/>
            <person name="Alvarado L."/>
            <person name="Berlin A.M."/>
            <person name="Chapman S.B."/>
            <person name="Dewar J."/>
            <person name="Goldberg J."/>
            <person name="Griggs A."/>
            <person name="Gujja S."/>
            <person name="Hansen M."/>
            <person name="Howarth C."/>
            <person name="Imamovic A."/>
            <person name="Larimer J."/>
            <person name="McCowan C."/>
            <person name="Murphy C."/>
            <person name="Pearson M."/>
            <person name="Priest M."/>
            <person name="Roberts A."/>
            <person name="Saif S."/>
            <person name="Shea T."/>
            <person name="Sykes S."/>
            <person name="Wortman J."/>
            <person name="Nusbaum C."/>
            <person name="Birren B."/>
        </authorList>
    </citation>
    <scope>NUCLEOTIDE SEQUENCE [LARGE SCALE GENOMIC DNA]</scope>
    <source>
        <strain evidence="2">CBS 10117</strain>
    </source>
</reference>
<dbReference type="InterPro" id="IPR051468">
    <property type="entry name" value="Fungal_SecMetab_SDRs"/>
</dbReference>
<dbReference type="VEuPathDB" id="FungiDB:I303_06357"/>
<dbReference type="SUPFAM" id="SSF51735">
    <property type="entry name" value="NAD(P)-binding Rossmann-fold domains"/>
    <property type="match status" value="1"/>
</dbReference>
<evidence type="ECO:0000313" key="3">
    <source>
        <dbReference type="EMBL" id="WWC64346.1"/>
    </source>
</evidence>